<dbReference type="InterPro" id="IPR020094">
    <property type="entry name" value="TruA/RsuA/RluB/E/F_N"/>
</dbReference>
<dbReference type="SUPFAM" id="SSF55174">
    <property type="entry name" value="Alpha-L RNA-binding motif"/>
    <property type="match status" value="1"/>
</dbReference>
<dbReference type="InterPro" id="IPR042092">
    <property type="entry name" value="PsdUridine_s_RsuA/RluB/E/F_cat"/>
</dbReference>
<evidence type="ECO:0000256" key="5">
    <source>
        <dbReference type="RuleBase" id="RU003887"/>
    </source>
</evidence>
<dbReference type="InterPro" id="IPR002942">
    <property type="entry name" value="S4_RNA-bd"/>
</dbReference>
<dbReference type="GO" id="GO:0003723">
    <property type="term" value="F:RNA binding"/>
    <property type="evidence" value="ECO:0007669"/>
    <property type="project" value="UniProtKB-KW"/>
</dbReference>
<dbReference type="AlphaFoldDB" id="W0FGY0"/>
<dbReference type="SMART" id="SM00363">
    <property type="entry name" value="S4"/>
    <property type="match status" value="1"/>
</dbReference>
<evidence type="ECO:0000256" key="3">
    <source>
        <dbReference type="ARBA" id="ARBA00023235"/>
    </source>
</evidence>
<sequence length="240" mass="26525">MRLDKMLANSGLGTRSEVRALIAGGAVSVNGTVARKADMQVSEEDEVICNGNPVSSDEHLYFLLDKPDEVLTAMEDPRLPHVGEFIPDNLRGRKLSPVGRLDYHTTGLLIITNDGTLSHRLQSPKYKINKIYLVNYDGPEWTDTEIEAVSAGVTLTDMDQPVKLSPSEVRPHGKGTAYITLTEGKTHEVRRIFAKFNKEVTALRRIQLGDISIKEDTADCGALRELTKDEVLSLKRLTGL</sequence>
<reference evidence="7" key="1">
    <citation type="journal article" date="2013" name="PLoS ONE">
        <title>Metagenomic insights into the carbohydrate-active enzymes carried by the microorganisms adhering to solid digesta in the rumen of cows.</title>
        <authorList>
            <person name="Wang L."/>
            <person name="Hatem A."/>
            <person name="Catalyurek U.V."/>
            <person name="Morrison M."/>
            <person name="Yu Z."/>
        </authorList>
    </citation>
    <scope>NUCLEOTIDE SEQUENCE</scope>
</reference>
<dbReference type="NCBIfam" id="TIGR00093">
    <property type="entry name" value="pseudouridine synthase"/>
    <property type="match status" value="1"/>
</dbReference>
<proteinExistence type="inferred from homology"/>
<protein>
    <recommendedName>
        <fullName evidence="5">Pseudouridine synthase</fullName>
        <ecNumber evidence="5">5.4.99.-</ecNumber>
    </recommendedName>
</protein>
<dbReference type="InterPro" id="IPR000748">
    <property type="entry name" value="PsdUridine_synth_RsuA/RluB/E/F"/>
</dbReference>
<dbReference type="PANTHER" id="PTHR47683">
    <property type="entry name" value="PSEUDOURIDINE SYNTHASE FAMILY PROTEIN-RELATED"/>
    <property type="match status" value="1"/>
</dbReference>
<dbReference type="InterPro" id="IPR020103">
    <property type="entry name" value="PsdUridine_synth_cat_dom_sf"/>
</dbReference>
<dbReference type="InterPro" id="IPR018496">
    <property type="entry name" value="PsdUridine_synth_RsuA/RluB_CS"/>
</dbReference>
<dbReference type="Gene3D" id="3.30.70.1560">
    <property type="entry name" value="Alpha-L RNA-binding motif"/>
    <property type="match status" value="1"/>
</dbReference>
<dbReference type="GO" id="GO:0120159">
    <property type="term" value="F:rRNA pseudouridine synthase activity"/>
    <property type="evidence" value="ECO:0007669"/>
    <property type="project" value="UniProtKB-ARBA"/>
</dbReference>
<dbReference type="InterPro" id="IPR050343">
    <property type="entry name" value="RsuA_PseudoU_synthase"/>
</dbReference>
<dbReference type="CDD" id="cd00165">
    <property type="entry name" value="S4"/>
    <property type="match status" value="1"/>
</dbReference>
<dbReference type="SUPFAM" id="SSF55120">
    <property type="entry name" value="Pseudouridine synthase"/>
    <property type="match status" value="1"/>
</dbReference>
<accession>W0FGY0</accession>
<evidence type="ECO:0000256" key="2">
    <source>
        <dbReference type="ARBA" id="ARBA00022884"/>
    </source>
</evidence>
<dbReference type="Gene3D" id="3.10.290.10">
    <property type="entry name" value="RNA-binding S4 domain"/>
    <property type="match status" value="1"/>
</dbReference>
<dbReference type="EMBL" id="KC246778">
    <property type="protein sequence ID" value="AHF23898.1"/>
    <property type="molecule type" value="Genomic_DNA"/>
</dbReference>
<keyword evidence="2 4" id="KW-0694">RNA-binding</keyword>
<comment type="similarity">
    <text evidence="1 5">Belongs to the pseudouridine synthase RsuA family.</text>
</comment>
<dbReference type="InterPro" id="IPR006145">
    <property type="entry name" value="PsdUridine_synth_RsuA/RluA"/>
</dbReference>
<dbReference type="Gene3D" id="3.30.70.580">
    <property type="entry name" value="Pseudouridine synthase I, catalytic domain, N-terminal subdomain"/>
    <property type="match status" value="1"/>
</dbReference>
<evidence type="ECO:0000259" key="6">
    <source>
        <dbReference type="SMART" id="SM00363"/>
    </source>
</evidence>
<organism evidence="7">
    <name type="scientific">uncultured bacterium Contig1759</name>
    <dbReference type="NCBI Taxonomy" id="1393502"/>
    <lineage>
        <taxon>Bacteria</taxon>
        <taxon>environmental samples</taxon>
    </lineage>
</organism>
<keyword evidence="3 5" id="KW-0413">Isomerase</keyword>
<dbReference type="EC" id="5.4.99.-" evidence="5"/>
<dbReference type="GO" id="GO:0000455">
    <property type="term" value="P:enzyme-directed rRNA pseudouridine synthesis"/>
    <property type="evidence" value="ECO:0007669"/>
    <property type="project" value="UniProtKB-ARBA"/>
</dbReference>
<dbReference type="Pfam" id="PF00849">
    <property type="entry name" value="PseudoU_synth_2"/>
    <property type="match status" value="1"/>
</dbReference>
<dbReference type="Pfam" id="PF01479">
    <property type="entry name" value="S4"/>
    <property type="match status" value="1"/>
</dbReference>
<feature type="domain" description="RNA-binding S4" evidence="6">
    <location>
        <begin position="1"/>
        <end position="68"/>
    </location>
</feature>
<evidence type="ECO:0000256" key="1">
    <source>
        <dbReference type="ARBA" id="ARBA00008348"/>
    </source>
</evidence>
<evidence type="ECO:0000256" key="4">
    <source>
        <dbReference type="PROSITE-ProRule" id="PRU00182"/>
    </source>
</evidence>
<dbReference type="PANTHER" id="PTHR47683:SF4">
    <property type="entry name" value="PSEUDOURIDINE SYNTHASE"/>
    <property type="match status" value="1"/>
</dbReference>
<dbReference type="PROSITE" id="PS50889">
    <property type="entry name" value="S4"/>
    <property type="match status" value="1"/>
</dbReference>
<dbReference type="PROSITE" id="PS01149">
    <property type="entry name" value="PSI_RSU"/>
    <property type="match status" value="1"/>
</dbReference>
<name>W0FGY0_9BACT</name>
<evidence type="ECO:0000313" key="7">
    <source>
        <dbReference type="EMBL" id="AHF23898.1"/>
    </source>
</evidence>
<dbReference type="InterPro" id="IPR036986">
    <property type="entry name" value="S4_RNA-bd_sf"/>
</dbReference>